<dbReference type="PANTHER" id="PTHR12945:SF0">
    <property type="entry name" value="TRNA (ADENINE(58)-N(1))-METHYLTRANSFERASE NON-CATALYTIC SUBUNIT TRM6"/>
    <property type="match status" value="1"/>
</dbReference>
<accession>B7GDF4</accession>
<comment type="subcellular location">
    <subcellularLocation>
        <location evidence="1">Nucleus</location>
    </subcellularLocation>
</comment>
<dbReference type="PaxDb" id="2850-Phatr16688"/>
<dbReference type="InterPro" id="IPR017423">
    <property type="entry name" value="TRM6"/>
</dbReference>
<gene>
    <name evidence="7" type="ORF">PHATRDRAFT_16688</name>
</gene>
<evidence type="ECO:0000256" key="1">
    <source>
        <dbReference type="ARBA" id="ARBA00004123"/>
    </source>
</evidence>
<dbReference type="GeneID" id="7199018"/>
<dbReference type="EMBL" id="CM000630">
    <property type="protein sequence ID" value="EEC43253.1"/>
    <property type="molecule type" value="Genomic_DNA"/>
</dbReference>
<dbReference type="eggNOG" id="KOG1416">
    <property type="taxonomic scope" value="Eukaryota"/>
</dbReference>
<dbReference type="STRING" id="556484.B7GDF4"/>
<evidence type="ECO:0000256" key="2">
    <source>
        <dbReference type="ARBA" id="ARBA00008320"/>
    </source>
</evidence>
<evidence type="ECO:0000313" key="8">
    <source>
        <dbReference type="Proteomes" id="UP000000759"/>
    </source>
</evidence>
<proteinExistence type="inferred from homology"/>
<dbReference type="Pfam" id="PF04189">
    <property type="entry name" value="Gcd10p"/>
    <property type="match status" value="1"/>
</dbReference>
<organism evidence="7 8">
    <name type="scientific">Phaeodactylum tricornutum (strain CCAP 1055/1)</name>
    <dbReference type="NCBI Taxonomy" id="556484"/>
    <lineage>
        <taxon>Eukaryota</taxon>
        <taxon>Sar</taxon>
        <taxon>Stramenopiles</taxon>
        <taxon>Ochrophyta</taxon>
        <taxon>Bacillariophyta</taxon>
        <taxon>Bacillariophyceae</taxon>
        <taxon>Bacillariophycidae</taxon>
        <taxon>Naviculales</taxon>
        <taxon>Phaeodactylaceae</taxon>
        <taxon>Phaeodactylum</taxon>
    </lineage>
</organism>
<dbReference type="AlphaFoldDB" id="B7GDF4"/>
<name>B7GDF4_PHATC</name>
<reference evidence="8" key="2">
    <citation type="submission" date="2008-08" db="EMBL/GenBank/DDBJ databases">
        <authorList>
            <consortium name="Diatom Consortium"/>
            <person name="Grigoriev I."/>
            <person name="Grimwood J."/>
            <person name="Kuo A."/>
            <person name="Otillar R.P."/>
            <person name="Salamov A."/>
            <person name="Detter J.C."/>
            <person name="Lindquist E."/>
            <person name="Shapiro H."/>
            <person name="Lucas S."/>
            <person name="Glavina del Rio T."/>
            <person name="Pitluck S."/>
            <person name="Rokhsar D."/>
            <person name="Bowler C."/>
        </authorList>
    </citation>
    <scope>GENOME REANNOTATION</scope>
    <source>
        <strain evidence="8">CCAP 1055/1</strain>
    </source>
</reference>
<evidence type="ECO:0000256" key="4">
    <source>
        <dbReference type="ARBA" id="ARBA00022694"/>
    </source>
</evidence>
<dbReference type="Proteomes" id="UP000000759">
    <property type="component" value="Chromosome 28"/>
</dbReference>
<evidence type="ECO:0000256" key="6">
    <source>
        <dbReference type="ARBA" id="ARBA00032319"/>
    </source>
</evidence>
<dbReference type="OrthoDB" id="10254665at2759"/>
<dbReference type="InParanoid" id="B7GDF4"/>
<dbReference type="PANTHER" id="PTHR12945">
    <property type="entry name" value="TRANSLATION INITIATION FACTOR EIF3-RELATED"/>
    <property type="match status" value="1"/>
</dbReference>
<dbReference type="HOGENOM" id="CLU_010916_0_3_1"/>
<evidence type="ECO:0000313" key="7">
    <source>
        <dbReference type="EMBL" id="EEC43253.1"/>
    </source>
</evidence>
<sequence length="414" mass="47410">MFAQCTKHWNGKGRVAPLKINKRNFATGDLIGLPYGTVLEDLVPNFDGKIMSDFEKDVDVDETDVEIDQIRDNRNLVDNNDAQALDHFELLRMRESGVDGSKIVKEIIQNSSTFDQKTEFSKAKYIARKQKKYQLRCRIIRCTPAFICEALYVKDPKKIMNLREDTLAQILSYANVSAGCQSLIFETCFGLVTGAVACRMGGYGRVLSLYSGQQPSYTEMIQRFNLTFAENLSIKWLHSGDVFGQENISDEDDADQKDREQLLIDRINSRLSMHNLDHTREYLKTMKNDEERESFLLKRSARFTRKMTRHTPVEAKGWLKSKLSDSLVIATRYNATETLLGMLPYLSPSCPFVVFCEFLEPLTACFRELQRQDLAINLRLSDTWAREYQVLPGRTHPNMNMTQSGGFILTGVKL</sequence>
<keyword evidence="5" id="KW-0539">Nucleus</keyword>
<comment type="similarity">
    <text evidence="2">Belongs to the TRM6/GCD10 family.</text>
</comment>
<dbReference type="GO" id="GO:0030488">
    <property type="term" value="P:tRNA methylation"/>
    <property type="evidence" value="ECO:0007669"/>
    <property type="project" value="InterPro"/>
</dbReference>
<reference evidence="7 8" key="1">
    <citation type="journal article" date="2008" name="Nature">
        <title>The Phaeodactylum genome reveals the evolutionary history of diatom genomes.</title>
        <authorList>
            <person name="Bowler C."/>
            <person name="Allen A.E."/>
            <person name="Badger J.H."/>
            <person name="Grimwood J."/>
            <person name="Jabbari K."/>
            <person name="Kuo A."/>
            <person name="Maheswari U."/>
            <person name="Martens C."/>
            <person name="Maumus F."/>
            <person name="Otillar R.P."/>
            <person name="Rayko E."/>
            <person name="Salamov A."/>
            <person name="Vandepoele K."/>
            <person name="Beszteri B."/>
            <person name="Gruber A."/>
            <person name="Heijde M."/>
            <person name="Katinka M."/>
            <person name="Mock T."/>
            <person name="Valentin K."/>
            <person name="Verret F."/>
            <person name="Berges J.A."/>
            <person name="Brownlee C."/>
            <person name="Cadoret J.P."/>
            <person name="Chiovitti A."/>
            <person name="Choi C.J."/>
            <person name="Coesel S."/>
            <person name="De Martino A."/>
            <person name="Detter J.C."/>
            <person name="Durkin C."/>
            <person name="Falciatore A."/>
            <person name="Fournet J."/>
            <person name="Haruta M."/>
            <person name="Huysman M.J."/>
            <person name="Jenkins B.D."/>
            <person name="Jiroutova K."/>
            <person name="Jorgensen R.E."/>
            <person name="Joubert Y."/>
            <person name="Kaplan A."/>
            <person name="Kroger N."/>
            <person name="Kroth P.G."/>
            <person name="La Roche J."/>
            <person name="Lindquist E."/>
            <person name="Lommer M."/>
            <person name="Martin-Jezequel V."/>
            <person name="Lopez P.J."/>
            <person name="Lucas S."/>
            <person name="Mangogna M."/>
            <person name="McGinnis K."/>
            <person name="Medlin L.K."/>
            <person name="Montsant A."/>
            <person name="Oudot-Le Secq M.P."/>
            <person name="Napoli C."/>
            <person name="Obornik M."/>
            <person name="Parker M.S."/>
            <person name="Petit J.L."/>
            <person name="Porcel B.M."/>
            <person name="Poulsen N."/>
            <person name="Robison M."/>
            <person name="Rychlewski L."/>
            <person name="Rynearson T.A."/>
            <person name="Schmutz J."/>
            <person name="Shapiro H."/>
            <person name="Siaut M."/>
            <person name="Stanley M."/>
            <person name="Sussman M.R."/>
            <person name="Taylor A.R."/>
            <person name="Vardi A."/>
            <person name="von Dassow P."/>
            <person name="Vyverman W."/>
            <person name="Willis A."/>
            <person name="Wyrwicz L.S."/>
            <person name="Rokhsar D.S."/>
            <person name="Weissenbach J."/>
            <person name="Armbrust E.V."/>
            <person name="Green B.R."/>
            <person name="Van de Peer Y."/>
            <person name="Grigoriev I.V."/>
        </authorList>
    </citation>
    <scope>NUCLEOTIDE SEQUENCE [LARGE SCALE GENOMIC DNA]</scope>
    <source>
        <strain evidence="7 8">CCAP 1055/1</strain>
    </source>
</reference>
<protein>
    <recommendedName>
        <fullName evidence="3">tRNA (adenine(58)-N(1))-methyltransferase non-catalytic subunit TRM6</fullName>
    </recommendedName>
    <alternativeName>
        <fullName evidence="6">tRNA(m1A58)-methyltransferase subunit TRM6</fullName>
    </alternativeName>
</protein>
<evidence type="ECO:0000256" key="5">
    <source>
        <dbReference type="ARBA" id="ARBA00023242"/>
    </source>
</evidence>
<dbReference type="RefSeq" id="XP_002185121.1">
    <property type="nucleotide sequence ID" value="XM_002185085.1"/>
</dbReference>
<dbReference type="GO" id="GO:0005634">
    <property type="term" value="C:nucleus"/>
    <property type="evidence" value="ECO:0007669"/>
    <property type="project" value="UniProtKB-SubCell"/>
</dbReference>
<keyword evidence="4" id="KW-0819">tRNA processing</keyword>
<feature type="non-terminal residue" evidence="7">
    <location>
        <position position="414"/>
    </location>
</feature>
<evidence type="ECO:0000256" key="3">
    <source>
        <dbReference type="ARBA" id="ARBA00021704"/>
    </source>
</evidence>
<keyword evidence="8" id="KW-1185">Reference proteome</keyword>
<dbReference type="GO" id="GO:0031515">
    <property type="term" value="C:tRNA (m1A) methyltransferase complex"/>
    <property type="evidence" value="ECO:0007669"/>
    <property type="project" value="InterPro"/>
</dbReference>
<dbReference type="KEGG" id="pti:PHATRDRAFT_16688"/>